<dbReference type="Proteomes" id="UP000292702">
    <property type="component" value="Unassembled WGS sequence"/>
</dbReference>
<feature type="region of interest" description="Disordered" evidence="1">
    <location>
        <begin position="61"/>
        <end position="96"/>
    </location>
</feature>
<sequence length="157" mass="16813">MRSTTVLAALFAFACTSVFAAPTPLARRDVQPIYARDEAASLVLRDVMEALDARDLTLASGPQKRGLRGPMRGGPAAGRHSFVSSPTTSSTFPRHPTPIMRSTTVVAALFAFACTSVLAAPTPLARRDVQPIYSRDEAASLVLRDVMEALEARDLTL</sequence>
<protein>
    <submittedName>
        <fullName evidence="3">Uncharacterized protein</fullName>
    </submittedName>
</protein>
<dbReference type="EMBL" id="RWJN01000080">
    <property type="protein sequence ID" value="TCD67957.1"/>
    <property type="molecule type" value="Genomic_DNA"/>
</dbReference>
<organism evidence="3 4">
    <name type="scientific">Steccherinum ochraceum</name>
    <dbReference type="NCBI Taxonomy" id="92696"/>
    <lineage>
        <taxon>Eukaryota</taxon>
        <taxon>Fungi</taxon>
        <taxon>Dikarya</taxon>
        <taxon>Basidiomycota</taxon>
        <taxon>Agaricomycotina</taxon>
        <taxon>Agaricomycetes</taxon>
        <taxon>Polyporales</taxon>
        <taxon>Steccherinaceae</taxon>
        <taxon>Steccherinum</taxon>
    </lineage>
</organism>
<evidence type="ECO:0000313" key="4">
    <source>
        <dbReference type="Proteomes" id="UP000292702"/>
    </source>
</evidence>
<keyword evidence="2" id="KW-0732">Signal</keyword>
<keyword evidence="4" id="KW-1185">Reference proteome</keyword>
<reference evidence="3 4" key="1">
    <citation type="submission" date="2018-11" db="EMBL/GenBank/DDBJ databases">
        <title>Genome assembly of Steccherinum ochraceum LE-BIN_3174, the white-rot fungus of the Steccherinaceae family (The Residual Polyporoid clade, Polyporales, Basidiomycota).</title>
        <authorList>
            <person name="Fedorova T.V."/>
            <person name="Glazunova O.A."/>
            <person name="Landesman E.O."/>
            <person name="Moiseenko K.V."/>
            <person name="Psurtseva N.V."/>
            <person name="Savinova O.S."/>
            <person name="Shakhova N.V."/>
            <person name="Tyazhelova T.V."/>
            <person name="Vasina D.V."/>
        </authorList>
    </citation>
    <scope>NUCLEOTIDE SEQUENCE [LARGE SCALE GENOMIC DNA]</scope>
    <source>
        <strain evidence="3 4">LE-BIN_3174</strain>
    </source>
</reference>
<name>A0A4V2MWY4_9APHY</name>
<feature type="signal peptide" evidence="2">
    <location>
        <begin position="1"/>
        <end position="20"/>
    </location>
</feature>
<feature type="chain" id="PRO_5020516803" evidence="2">
    <location>
        <begin position="21"/>
        <end position="157"/>
    </location>
</feature>
<dbReference type="PROSITE" id="PS51257">
    <property type="entry name" value="PROKAR_LIPOPROTEIN"/>
    <property type="match status" value="1"/>
</dbReference>
<evidence type="ECO:0000256" key="1">
    <source>
        <dbReference type="SAM" id="MobiDB-lite"/>
    </source>
</evidence>
<proteinExistence type="predicted"/>
<evidence type="ECO:0000313" key="3">
    <source>
        <dbReference type="EMBL" id="TCD67957.1"/>
    </source>
</evidence>
<dbReference type="AlphaFoldDB" id="A0A4V2MWY4"/>
<feature type="compositionally biased region" description="Low complexity" evidence="1">
    <location>
        <begin position="77"/>
        <end position="96"/>
    </location>
</feature>
<comment type="caution">
    <text evidence="3">The sequence shown here is derived from an EMBL/GenBank/DDBJ whole genome shotgun (WGS) entry which is preliminary data.</text>
</comment>
<accession>A0A4V2MWY4</accession>
<gene>
    <name evidence="3" type="ORF">EIP91_011758</name>
</gene>
<evidence type="ECO:0000256" key="2">
    <source>
        <dbReference type="SAM" id="SignalP"/>
    </source>
</evidence>